<keyword evidence="1" id="KW-0489">Methyltransferase</keyword>
<dbReference type="InterPro" id="IPR029063">
    <property type="entry name" value="SAM-dependent_MTases_sf"/>
</dbReference>
<protein>
    <recommendedName>
        <fullName evidence="5">DNA methylase N-4/N-6 domain-containing protein</fullName>
    </recommendedName>
</protein>
<dbReference type="PROSITE" id="PS00092">
    <property type="entry name" value="N6_MTASE"/>
    <property type="match status" value="1"/>
</dbReference>
<dbReference type="PANTHER" id="PTHR12829:SF7">
    <property type="entry name" value="N6-ADENOSINE-METHYLTRANSFERASE CATALYTIC SUBUNIT"/>
    <property type="match status" value="1"/>
</dbReference>
<comment type="caution">
    <text evidence="4">The sequence shown here is derived from an EMBL/GenBank/DDBJ whole genome shotgun (WGS) entry which is preliminary data.</text>
</comment>
<reference evidence="4" key="1">
    <citation type="journal article" date="2014" name="Front. Microbiol.">
        <title>High frequency of phylogenetically diverse reductive dehalogenase-homologous genes in deep subseafloor sedimentary metagenomes.</title>
        <authorList>
            <person name="Kawai M."/>
            <person name="Futagami T."/>
            <person name="Toyoda A."/>
            <person name="Takaki Y."/>
            <person name="Nishi S."/>
            <person name="Hori S."/>
            <person name="Arai W."/>
            <person name="Tsubouchi T."/>
            <person name="Morono Y."/>
            <person name="Uchiyama I."/>
            <person name="Ito T."/>
            <person name="Fujiyama A."/>
            <person name="Inagaki F."/>
            <person name="Takami H."/>
        </authorList>
    </citation>
    <scope>NUCLEOTIDE SEQUENCE</scope>
    <source>
        <strain evidence="4">Expedition CK06-06</strain>
    </source>
</reference>
<dbReference type="GO" id="GO:0001734">
    <property type="term" value="F:mRNA m(6)A methyltransferase activity"/>
    <property type="evidence" value="ECO:0007669"/>
    <property type="project" value="UniProtKB-ARBA"/>
</dbReference>
<dbReference type="EMBL" id="BARU01021714">
    <property type="protein sequence ID" value="GAH48791.1"/>
    <property type="molecule type" value="Genomic_DNA"/>
</dbReference>
<dbReference type="InterPro" id="IPR002052">
    <property type="entry name" value="DNA_methylase_N6_adenine_CS"/>
</dbReference>
<keyword evidence="2" id="KW-0808">Transferase</keyword>
<keyword evidence="3" id="KW-0949">S-adenosyl-L-methionine</keyword>
<dbReference type="GO" id="GO:0032259">
    <property type="term" value="P:methylation"/>
    <property type="evidence" value="ECO:0007669"/>
    <property type="project" value="UniProtKB-KW"/>
</dbReference>
<dbReference type="GO" id="GO:0003676">
    <property type="term" value="F:nucleic acid binding"/>
    <property type="evidence" value="ECO:0007669"/>
    <property type="project" value="InterPro"/>
</dbReference>
<dbReference type="InterPro" id="IPR007757">
    <property type="entry name" value="MT-A70-like"/>
</dbReference>
<evidence type="ECO:0000256" key="1">
    <source>
        <dbReference type="ARBA" id="ARBA00022603"/>
    </source>
</evidence>
<dbReference type="SUPFAM" id="SSF53335">
    <property type="entry name" value="S-adenosyl-L-methionine-dependent methyltransferases"/>
    <property type="match status" value="1"/>
</dbReference>
<evidence type="ECO:0008006" key="5">
    <source>
        <dbReference type="Google" id="ProtNLM"/>
    </source>
</evidence>
<dbReference type="Pfam" id="PF05063">
    <property type="entry name" value="MT-A70"/>
    <property type="match status" value="1"/>
</dbReference>
<feature type="non-terminal residue" evidence="4">
    <location>
        <position position="1"/>
    </location>
</feature>
<proteinExistence type="predicted"/>
<dbReference type="AlphaFoldDB" id="X1FSY2"/>
<evidence type="ECO:0000256" key="2">
    <source>
        <dbReference type="ARBA" id="ARBA00022679"/>
    </source>
</evidence>
<dbReference type="PROSITE" id="PS51143">
    <property type="entry name" value="MT_A70"/>
    <property type="match status" value="1"/>
</dbReference>
<gene>
    <name evidence="4" type="ORF">S03H2_35491</name>
</gene>
<name>X1FSY2_9ZZZZ</name>
<organism evidence="4">
    <name type="scientific">marine sediment metagenome</name>
    <dbReference type="NCBI Taxonomy" id="412755"/>
    <lineage>
        <taxon>unclassified sequences</taxon>
        <taxon>metagenomes</taxon>
        <taxon>ecological metagenomes</taxon>
    </lineage>
</organism>
<evidence type="ECO:0000313" key="4">
    <source>
        <dbReference type="EMBL" id="GAH48791.1"/>
    </source>
</evidence>
<evidence type="ECO:0000256" key="3">
    <source>
        <dbReference type="ARBA" id="ARBA00022691"/>
    </source>
</evidence>
<dbReference type="Gene3D" id="3.40.50.150">
    <property type="entry name" value="Vaccinia Virus protein VP39"/>
    <property type="match status" value="1"/>
</dbReference>
<dbReference type="PANTHER" id="PTHR12829">
    <property type="entry name" value="N6-ADENOSINE-METHYLTRANSFERASE"/>
    <property type="match status" value="1"/>
</dbReference>
<accession>X1FSY2</accession>
<sequence length="221" mass="25674">FKHHLIAAPLDGRLDWLKRAEENNWSTRTLELEINKAKRLQLALPEGIYDIIYADPPWQYSNVLPQWGAAETHYRTMSIEELCNIKIPAADNAALFLWVTNPFLRDSFQVIDAWGFEYKTNLVWVKDKLKKPGSGFWIRGRHELLFICGKGSFLPDQTGKHPIGSVIEEPIVLNDPVQEHSKKPESVYELIEYLYPGGRYLELFARNNHKHWTSWGDEITD</sequence>